<reference evidence="1 2" key="1">
    <citation type="submission" date="2016-11" db="EMBL/GenBank/DDBJ databases">
        <title>The macronuclear genome of Stentor coeruleus: a giant cell with tiny introns.</title>
        <authorList>
            <person name="Slabodnick M."/>
            <person name="Ruby J.G."/>
            <person name="Reiff S.B."/>
            <person name="Swart E.C."/>
            <person name="Gosai S."/>
            <person name="Prabakaran S."/>
            <person name="Witkowska E."/>
            <person name="Larue G.E."/>
            <person name="Fisher S."/>
            <person name="Freeman R.M."/>
            <person name="Gunawardena J."/>
            <person name="Chu W."/>
            <person name="Stover N.A."/>
            <person name="Gregory B.D."/>
            <person name="Nowacki M."/>
            <person name="Derisi J."/>
            <person name="Roy S.W."/>
            <person name="Marshall W.F."/>
            <person name="Sood P."/>
        </authorList>
    </citation>
    <scope>NUCLEOTIDE SEQUENCE [LARGE SCALE GENOMIC DNA]</scope>
    <source>
        <strain evidence="1">WM001</strain>
    </source>
</reference>
<organism evidence="1 2">
    <name type="scientific">Stentor coeruleus</name>
    <dbReference type="NCBI Taxonomy" id="5963"/>
    <lineage>
        <taxon>Eukaryota</taxon>
        <taxon>Sar</taxon>
        <taxon>Alveolata</taxon>
        <taxon>Ciliophora</taxon>
        <taxon>Postciliodesmatophora</taxon>
        <taxon>Heterotrichea</taxon>
        <taxon>Heterotrichida</taxon>
        <taxon>Stentoridae</taxon>
        <taxon>Stentor</taxon>
    </lineage>
</organism>
<dbReference type="EMBL" id="MPUH01000097">
    <property type="protein sequence ID" value="OMJ90708.1"/>
    <property type="molecule type" value="Genomic_DNA"/>
</dbReference>
<sequence>MSNSAILRNSIQRKNHRIYGLNTEFNPKPQSIISENLDLSNSSPTHIIFNKSSESPRLRGQSNSELKNHLPILSGPIKKIALKKVSKNIQLDQILPEPIHKIFCKKKNLSSESRQFSKRSTTFCNIVNREKISVMNSLLVSSRKKFASPKNMLSVGSVIMMEKPTRKSLIMLKRIKYSYKDH</sequence>
<dbReference type="AlphaFoldDB" id="A0A1R2CNX3"/>
<proteinExistence type="predicted"/>
<evidence type="ECO:0000313" key="1">
    <source>
        <dbReference type="EMBL" id="OMJ90708.1"/>
    </source>
</evidence>
<comment type="caution">
    <text evidence="1">The sequence shown here is derived from an EMBL/GenBank/DDBJ whole genome shotgun (WGS) entry which is preliminary data.</text>
</comment>
<dbReference type="Proteomes" id="UP000187209">
    <property type="component" value="Unassembled WGS sequence"/>
</dbReference>
<keyword evidence="2" id="KW-1185">Reference proteome</keyword>
<protein>
    <submittedName>
        <fullName evidence="1">Uncharacterized protein</fullName>
    </submittedName>
</protein>
<name>A0A1R2CNX3_9CILI</name>
<evidence type="ECO:0000313" key="2">
    <source>
        <dbReference type="Proteomes" id="UP000187209"/>
    </source>
</evidence>
<accession>A0A1R2CNX3</accession>
<gene>
    <name evidence="1" type="ORF">SteCoe_6882</name>
</gene>